<evidence type="ECO:0000313" key="2">
    <source>
        <dbReference type="EMBL" id="CAE0658877.1"/>
    </source>
</evidence>
<feature type="region of interest" description="Disordered" evidence="1">
    <location>
        <begin position="159"/>
        <end position="231"/>
    </location>
</feature>
<protein>
    <submittedName>
        <fullName evidence="2">Uncharacterized protein</fullName>
    </submittedName>
</protein>
<feature type="compositionally biased region" description="Basic residues" evidence="1">
    <location>
        <begin position="162"/>
        <end position="173"/>
    </location>
</feature>
<name>A0A7S4DMW5_9EUKA</name>
<sequence>MHPRSERSGLTLAKLRKAITSPKAYHRLKREMSQIAKDDPNYQEQPQMSGEKRPLSGEESWKEREQRRYVQSRKNNITNMQRNLKKLQRNAMLGGLRRKMNNYKIPRRDRNAAKAAYLDMLGKKKPNQSRPYAMGIGMKFKQEKREDLKDEISWIAGETPRKGLRKQKQREKAKRHEWGLRELGPNFRHGMLHMDPPDRTLRYSNKKKKPWKMPKAPGAAGAGAHKKRRRK</sequence>
<feature type="compositionally biased region" description="Low complexity" evidence="1">
    <location>
        <begin position="213"/>
        <end position="223"/>
    </location>
</feature>
<gene>
    <name evidence="2" type="ORF">LGLO00237_LOCUS10449</name>
</gene>
<organism evidence="2">
    <name type="scientific">Lotharella globosa</name>
    <dbReference type="NCBI Taxonomy" id="91324"/>
    <lineage>
        <taxon>Eukaryota</taxon>
        <taxon>Sar</taxon>
        <taxon>Rhizaria</taxon>
        <taxon>Cercozoa</taxon>
        <taxon>Chlorarachniophyceae</taxon>
        <taxon>Lotharella</taxon>
    </lineage>
</organism>
<reference evidence="2" key="1">
    <citation type="submission" date="2021-01" db="EMBL/GenBank/DDBJ databases">
        <authorList>
            <person name="Corre E."/>
            <person name="Pelletier E."/>
            <person name="Niang G."/>
            <person name="Scheremetjew M."/>
            <person name="Finn R."/>
            <person name="Kale V."/>
            <person name="Holt S."/>
            <person name="Cochrane G."/>
            <person name="Meng A."/>
            <person name="Brown T."/>
            <person name="Cohen L."/>
        </authorList>
    </citation>
    <scope>NUCLEOTIDE SEQUENCE</scope>
    <source>
        <strain evidence="2">CCCM811</strain>
    </source>
</reference>
<accession>A0A7S4DMW5</accession>
<feature type="compositionally biased region" description="Basic and acidic residues" evidence="1">
    <location>
        <begin position="30"/>
        <end position="40"/>
    </location>
</feature>
<feature type="compositionally biased region" description="Basic and acidic residues" evidence="1">
    <location>
        <begin position="50"/>
        <end position="68"/>
    </location>
</feature>
<evidence type="ECO:0000256" key="1">
    <source>
        <dbReference type="SAM" id="MobiDB-lite"/>
    </source>
</evidence>
<dbReference type="AlphaFoldDB" id="A0A7S4DMW5"/>
<feature type="region of interest" description="Disordered" evidence="1">
    <location>
        <begin position="21"/>
        <end position="76"/>
    </location>
</feature>
<proteinExistence type="predicted"/>
<dbReference type="EMBL" id="HBIV01014252">
    <property type="protein sequence ID" value="CAE0658877.1"/>
    <property type="molecule type" value="Transcribed_RNA"/>
</dbReference>